<organism evidence="6 7">
    <name type="scientific">Aureimonas phyllosphaerae</name>
    <dbReference type="NCBI Taxonomy" id="1166078"/>
    <lineage>
        <taxon>Bacteria</taxon>
        <taxon>Pseudomonadati</taxon>
        <taxon>Pseudomonadota</taxon>
        <taxon>Alphaproteobacteria</taxon>
        <taxon>Hyphomicrobiales</taxon>
        <taxon>Aurantimonadaceae</taxon>
        <taxon>Aureimonas</taxon>
    </lineage>
</organism>
<evidence type="ECO:0000259" key="5">
    <source>
        <dbReference type="Pfam" id="PF00149"/>
    </source>
</evidence>
<dbReference type="Proteomes" id="UP000531216">
    <property type="component" value="Unassembled WGS sequence"/>
</dbReference>
<evidence type="ECO:0000313" key="7">
    <source>
        <dbReference type="Proteomes" id="UP000531216"/>
    </source>
</evidence>
<dbReference type="EMBL" id="JACIDO010000003">
    <property type="protein sequence ID" value="MBB3935828.1"/>
    <property type="molecule type" value="Genomic_DNA"/>
</dbReference>
<gene>
    <name evidence="6" type="ORF">GGR05_001972</name>
</gene>
<sequence length="313" mass="34273">MFRLAHLSDIHLGPLPDVSYRELASKRITGYINWQRNRKRAMFGDTLLKLVADLKAQSPSHVAVTGDLVNLATKTEIVGARIWLEDLGDPAWVSVVPGNHDAYVPGALKRVYEEWYPYLIGDGGKAPHHRRYPYMRVRGQVAIIGTSSAEATAPFFATGTFKRGQALATARLLDEAKARGLFRVVMIHHPPIAGAAAWSKRLIGKQYFSKVIHDVGAELVLHGHTHLDTLYWLTGPGGERVPVAGIPSASQNPGGSKPAARYSLFEIDGGPGDWSLVQRERGFRADGGGIDWIRERRLFNDGTTIDAEPGVAA</sequence>
<dbReference type="GO" id="GO:0046872">
    <property type="term" value="F:metal ion binding"/>
    <property type="evidence" value="ECO:0007669"/>
    <property type="project" value="UniProtKB-KW"/>
</dbReference>
<evidence type="ECO:0000256" key="4">
    <source>
        <dbReference type="ARBA" id="ARBA00025742"/>
    </source>
</evidence>
<dbReference type="AlphaFoldDB" id="A0A7W6BPT9"/>
<dbReference type="CDD" id="cd00838">
    <property type="entry name" value="MPP_superfamily"/>
    <property type="match status" value="1"/>
</dbReference>
<proteinExistence type="inferred from homology"/>
<name>A0A7W6BPT9_9HYPH</name>
<dbReference type="OrthoDB" id="9794568at2"/>
<dbReference type="InterPro" id="IPR029052">
    <property type="entry name" value="Metallo-depent_PP-like"/>
</dbReference>
<comment type="similarity">
    <text evidence="4">Belongs to the cyclic nucleotide phosphodiesterase class-III family.</text>
</comment>
<dbReference type="InterPro" id="IPR004843">
    <property type="entry name" value="Calcineurin-like_PHP"/>
</dbReference>
<keyword evidence="3" id="KW-0408">Iron</keyword>
<dbReference type="RefSeq" id="WP_090961104.1">
    <property type="nucleotide sequence ID" value="NZ_FOOA01000003.1"/>
</dbReference>
<accession>A0A7W6BPT9</accession>
<keyword evidence="2" id="KW-0378">Hydrolase</keyword>
<comment type="caution">
    <text evidence="6">The sequence shown here is derived from an EMBL/GenBank/DDBJ whole genome shotgun (WGS) entry which is preliminary data.</text>
</comment>
<dbReference type="SUPFAM" id="SSF56300">
    <property type="entry name" value="Metallo-dependent phosphatases"/>
    <property type="match status" value="1"/>
</dbReference>
<feature type="domain" description="Calcineurin-like phosphoesterase" evidence="5">
    <location>
        <begin position="2"/>
        <end position="226"/>
    </location>
</feature>
<dbReference type="GO" id="GO:0016787">
    <property type="term" value="F:hydrolase activity"/>
    <property type="evidence" value="ECO:0007669"/>
    <property type="project" value="UniProtKB-KW"/>
</dbReference>
<dbReference type="Gene3D" id="3.60.21.10">
    <property type="match status" value="1"/>
</dbReference>
<keyword evidence="1" id="KW-0479">Metal-binding</keyword>
<evidence type="ECO:0000313" key="6">
    <source>
        <dbReference type="EMBL" id="MBB3935828.1"/>
    </source>
</evidence>
<keyword evidence="7" id="KW-1185">Reference proteome</keyword>
<dbReference type="PANTHER" id="PTHR42988">
    <property type="entry name" value="PHOSPHOHYDROLASE"/>
    <property type="match status" value="1"/>
</dbReference>
<evidence type="ECO:0000256" key="2">
    <source>
        <dbReference type="ARBA" id="ARBA00022801"/>
    </source>
</evidence>
<reference evidence="6 7" key="1">
    <citation type="submission" date="2020-08" db="EMBL/GenBank/DDBJ databases">
        <title>Genomic Encyclopedia of Type Strains, Phase IV (KMG-IV): sequencing the most valuable type-strain genomes for metagenomic binning, comparative biology and taxonomic classification.</title>
        <authorList>
            <person name="Goeker M."/>
        </authorList>
    </citation>
    <scope>NUCLEOTIDE SEQUENCE [LARGE SCALE GENOMIC DNA]</scope>
    <source>
        <strain evidence="6 7">DSM 25024</strain>
    </source>
</reference>
<dbReference type="PANTHER" id="PTHR42988:SF2">
    <property type="entry name" value="CYCLIC NUCLEOTIDE PHOSPHODIESTERASE CBUA0032-RELATED"/>
    <property type="match status" value="1"/>
</dbReference>
<evidence type="ECO:0000256" key="3">
    <source>
        <dbReference type="ARBA" id="ARBA00023004"/>
    </source>
</evidence>
<protein>
    <submittedName>
        <fullName evidence="6">3',5'-cyclic AMP phosphodiesterase CpdA</fullName>
    </submittedName>
</protein>
<evidence type="ECO:0000256" key="1">
    <source>
        <dbReference type="ARBA" id="ARBA00022723"/>
    </source>
</evidence>
<dbReference type="Pfam" id="PF00149">
    <property type="entry name" value="Metallophos"/>
    <property type="match status" value="1"/>
</dbReference>
<dbReference type="InterPro" id="IPR050884">
    <property type="entry name" value="CNP_phosphodiesterase-III"/>
</dbReference>